<feature type="compositionally biased region" description="Basic and acidic residues" evidence="1">
    <location>
        <begin position="1"/>
        <end position="19"/>
    </location>
</feature>
<comment type="caution">
    <text evidence="3">The sequence shown here is derived from an EMBL/GenBank/DDBJ whole genome shotgun (WGS) entry which is preliminary data.</text>
</comment>
<feature type="non-terminal residue" evidence="3">
    <location>
        <position position="118"/>
    </location>
</feature>
<protein>
    <recommendedName>
        <fullName evidence="2">PBZ-type domain-containing protein</fullName>
    </recommendedName>
</protein>
<dbReference type="Proteomes" id="UP000663848">
    <property type="component" value="Unassembled WGS sequence"/>
</dbReference>
<feature type="region of interest" description="Disordered" evidence="1">
    <location>
        <begin position="51"/>
        <end position="118"/>
    </location>
</feature>
<evidence type="ECO:0000256" key="1">
    <source>
        <dbReference type="SAM" id="MobiDB-lite"/>
    </source>
</evidence>
<feature type="compositionally biased region" description="Low complexity" evidence="1">
    <location>
        <begin position="90"/>
        <end position="118"/>
    </location>
</feature>
<accession>A0A821ZLC3</accession>
<evidence type="ECO:0000259" key="2">
    <source>
        <dbReference type="Pfam" id="PF10283"/>
    </source>
</evidence>
<feature type="domain" description="PBZ-type" evidence="2">
    <location>
        <begin position="35"/>
        <end position="58"/>
    </location>
</feature>
<dbReference type="Pfam" id="PF10283">
    <property type="entry name" value="zf-CCHH"/>
    <property type="match status" value="1"/>
</dbReference>
<proteinExistence type="predicted"/>
<gene>
    <name evidence="3" type="ORF">QYT958_LOCUS36558</name>
</gene>
<organism evidence="3 4">
    <name type="scientific">Rotaria socialis</name>
    <dbReference type="NCBI Taxonomy" id="392032"/>
    <lineage>
        <taxon>Eukaryota</taxon>
        <taxon>Metazoa</taxon>
        <taxon>Spiralia</taxon>
        <taxon>Gnathifera</taxon>
        <taxon>Rotifera</taxon>
        <taxon>Eurotatoria</taxon>
        <taxon>Bdelloidea</taxon>
        <taxon>Philodinida</taxon>
        <taxon>Philodinidae</taxon>
        <taxon>Rotaria</taxon>
    </lineage>
</organism>
<reference evidence="3" key="1">
    <citation type="submission" date="2021-02" db="EMBL/GenBank/DDBJ databases">
        <authorList>
            <person name="Nowell W R."/>
        </authorList>
    </citation>
    <scope>NUCLEOTIDE SEQUENCE</scope>
</reference>
<dbReference type="EMBL" id="CAJOBR010029248">
    <property type="protein sequence ID" value="CAF4985123.1"/>
    <property type="molecule type" value="Genomic_DNA"/>
</dbReference>
<evidence type="ECO:0000313" key="4">
    <source>
        <dbReference type="Proteomes" id="UP000663848"/>
    </source>
</evidence>
<evidence type="ECO:0000313" key="3">
    <source>
        <dbReference type="EMBL" id="CAF4985123.1"/>
    </source>
</evidence>
<sequence>MAERKRPSETDISPKDNSKKVKLIQTTLTPNLSTRPLCKYGAKCYRKHPDHLKAFRHPSTEKKEEEQDIDDDDSTSKPTDSSPVPSPLEITTATTTTTIKSPSSSSSKKQTATSINAT</sequence>
<feature type="region of interest" description="Disordered" evidence="1">
    <location>
        <begin position="1"/>
        <end position="32"/>
    </location>
</feature>
<dbReference type="AlphaFoldDB" id="A0A821ZLC3"/>
<name>A0A821ZLC3_9BILA</name>
<dbReference type="InterPro" id="IPR019406">
    <property type="entry name" value="APLF_PBZ"/>
</dbReference>